<keyword evidence="1" id="KW-0732">Signal</keyword>
<feature type="signal peptide" evidence="1">
    <location>
        <begin position="1"/>
        <end position="17"/>
    </location>
</feature>
<protein>
    <submittedName>
        <fullName evidence="2">Uncharacterized protein</fullName>
    </submittedName>
</protein>
<dbReference type="STRING" id="314260.PB2503_10264"/>
<dbReference type="EMBL" id="CP002156">
    <property type="protein sequence ID" value="ADM10104.1"/>
    <property type="molecule type" value="Genomic_DNA"/>
</dbReference>
<evidence type="ECO:0000313" key="2">
    <source>
        <dbReference type="EMBL" id="ADM10104.1"/>
    </source>
</evidence>
<evidence type="ECO:0000256" key="1">
    <source>
        <dbReference type="SAM" id="SignalP"/>
    </source>
</evidence>
<dbReference type="AlphaFoldDB" id="E0TFY5"/>
<evidence type="ECO:0000313" key="3">
    <source>
        <dbReference type="Proteomes" id="UP000001302"/>
    </source>
</evidence>
<dbReference type="HOGENOM" id="CLU_2001645_0_0_5"/>
<dbReference type="RefSeq" id="WP_013301078.1">
    <property type="nucleotide sequence ID" value="NC_014414.1"/>
</dbReference>
<name>E0TFY5_PARBH</name>
<proteinExistence type="predicted"/>
<dbReference type="Proteomes" id="UP000001302">
    <property type="component" value="Chromosome"/>
</dbReference>
<reference evidence="3" key="1">
    <citation type="submission" date="2010-08" db="EMBL/GenBank/DDBJ databases">
        <title>Genome sequence of Parvularcula bermudensis HTCC2503.</title>
        <authorList>
            <person name="Kang D.-M."/>
            <person name="Oh H.-M."/>
            <person name="Cho J.-C."/>
        </authorList>
    </citation>
    <scope>NUCLEOTIDE SEQUENCE [LARGE SCALE GENOMIC DNA]</scope>
    <source>
        <strain evidence="3">ATCC BAA-594 / HTCC2503 / KCTC 12087</strain>
    </source>
</reference>
<feature type="chain" id="PRO_5003140721" evidence="1">
    <location>
        <begin position="18"/>
        <end position="124"/>
    </location>
</feature>
<gene>
    <name evidence="2" type="ordered locus">PB2503_10264</name>
</gene>
<reference evidence="2 3" key="2">
    <citation type="journal article" date="2011" name="J. Bacteriol.">
        <title>Complete genome sequence of strain HTCC2503T of Parvularcula bermudensis, the type species of the order "Parvularculales" in the class Alphaproteobacteria.</title>
        <authorList>
            <person name="Oh H.M."/>
            <person name="Kang I."/>
            <person name="Vergin K.L."/>
            <person name="Kang D."/>
            <person name="Rhee K.H."/>
            <person name="Giovannoni S.J."/>
            <person name="Cho J.C."/>
        </authorList>
    </citation>
    <scope>NUCLEOTIDE SEQUENCE [LARGE SCALE GENOMIC DNA]</scope>
    <source>
        <strain evidence="3">ATCC BAA-594 / HTCC2503 / KCTC 12087</strain>
    </source>
</reference>
<accession>E0TFY5</accession>
<sequence length="124" mass="13415">MLLLLSLIALGFPFGSAKVPTDIEVADVSLWEGSSFPYPEPIVRDTVLSVMTGTGGVVVDTDFRLYASTITYLPPGQTMPVIVRLDQKAEDTTSLLVGVVGSVESMPIQDRLINAVRDRFSMLP</sequence>
<organism evidence="2 3">
    <name type="scientific">Parvularcula bermudensis (strain ATCC BAA-594 / HTCC2503 / KCTC 12087)</name>
    <dbReference type="NCBI Taxonomy" id="314260"/>
    <lineage>
        <taxon>Bacteria</taxon>
        <taxon>Pseudomonadati</taxon>
        <taxon>Pseudomonadota</taxon>
        <taxon>Alphaproteobacteria</taxon>
        <taxon>Parvularculales</taxon>
        <taxon>Parvularculaceae</taxon>
        <taxon>Parvularcula</taxon>
    </lineage>
</organism>
<dbReference type="KEGG" id="pbr:PB2503_10264"/>
<keyword evidence="3" id="KW-1185">Reference proteome</keyword>